<dbReference type="PANTHER" id="PTHR10986">
    <property type="entry name" value="39S RIBOSOMAL PROTEIN L20"/>
    <property type="match status" value="1"/>
</dbReference>
<dbReference type="GO" id="GO:0006412">
    <property type="term" value="P:translation"/>
    <property type="evidence" value="ECO:0007669"/>
    <property type="project" value="InterPro"/>
</dbReference>
<protein>
    <recommendedName>
        <fullName evidence="5">50S ribosomal protein L20</fullName>
    </recommendedName>
</protein>
<dbReference type="CDD" id="cd07026">
    <property type="entry name" value="Ribosomal_L20"/>
    <property type="match status" value="1"/>
</dbReference>
<dbReference type="InterPro" id="IPR035566">
    <property type="entry name" value="Ribosomal_protein_bL20_C"/>
</dbReference>
<gene>
    <name evidence="6" type="primary">rpl20</name>
</gene>
<keyword evidence="5" id="KW-0699">rRNA-binding</keyword>
<evidence type="ECO:0000256" key="5">
    <source>
        <dbReference type="RuleBase" id="RU004311"/>
    </source>
</evidence>
<dbReference type="Gene3D" id="1.10.1900.20">
    <property type="entry name" value="Ribosomal protein L20"/>
    <property type="match status" value="1"/>
</dbReference>
<comment type="similarity">
    <text evidence="1 4">Belongs to the bacterial ribosomal protein bL20 family.</text>
</comment>
<proteinExistence type="inferred from homology"/>
<accession>A0A0D6E2V7</accession>
<dbReference type="Gene3D" id="6.10.160.10">
    <property type="match status" value="1"/>
</dbReference>
<reference evidence="6" key="1">
    <citation type="journal article" date="2015" name="BMC Genomics">
        <title>The chloroplast genomes of Bryopsis plumosa and Tydemania expeditionis (Bryopsidales, Chlorophyta): compact genomes and genes of bacterial origin.</title>
        <authorList>
            <person name="Leliaert F."/>
            <person name="Lopez-Bautista J.M."/>
        </authorList>
    </citation>
    <scope>NUCLEOTIDE SEQUENCE</scope>
    <source>
        <strain evidence="6">FL1151</strain>
    </source>
</reference>
<sequence length="109" mass="13151">MTRVKRGNSGRQRRRHKLRIVKGCRGASSLLFRTANQQFLKASYSAFGDRRFRKRYFRNVWIHRINAKVRQFGFNYNSFIHKINPKISRKILAQLALYDNLQYLEFINQ</sequence>
<dbReference type="RefSeq" id="YP_009130577.1">
    <property type="nucleotide sequence ID" value="NC_026796.1"/>
</dbReference>
<name>A0A0D6E2V7_TYDEX</name>
<keyword evidence="3 4" id="KW-0687">Ribonucleoprotein</keyword>
<evidence type="ECO:0000256" key="1">
    <source>
        <dbReference type="ARBA" id="ARBA00007698"/>
    </source>
</evidence>
<dbReference type="GO" id="GO:0003735">
    <property type="term" value="F:structural constituent of ribosome"/>
    <property type="evidence" value="ECO:0007669"/>
    <property type="project" value="InterPro"/>
</dbReference>
<keyword evidence="6" id="KW-0150">Chloroplast</keyword>
<dbReference type="GeneID" id="24020528"/>
<keyword evidence="6" id="KW-0934">Plastid</keyword>
<evidence type="ECO:0000256" key="3">
    <source>
        <dbReference type="ARBA" id="ARBA00023274"/>
    </source>
</evidence>
<dbReference type="SUPFAM" id="SSF74731">
    <property type="entry name" value="Ribosomal protein L20"/>
    <property type="match status" value="1"/>
</dbReference>
<evidence type="ECO:0000256" key="4">
    <source>
        <dbReference type="RuleBase" id="RU000561"/>
    </source>
</evidence>
<dbReference type="InterPro" id="IPR005813">
    <property type="entry name" value="Ribosomal_bL20"/>
</dbReference>
<evidence type="ECO:0000256" key="2">
    <source>
        <dbReference type="ARBA" id="ARBA00022980"/>
    </source>
</evidence>
<dbReference type="PRINTS" id="PR00062">
    <property type="entry name" value="RIBOSOMALL20"/>
</dbReference>
<comment type="function">
    <text evidence="5">Binds directly to 23S ribosomal RNA and is necessary for the in vitro assembly process of the 50S ribosomal subunit. It is not involved in the protein synthesizing functions of that subunit.</text>
</comment>
<keyword evidence="5" id="KW-0694">RNA-binding</keyword>
<dbReference type="GO" id="GO:0019843">
    <property type="term" value="F:rRNA binding"/>
    <property type="evidence" value="ECO:0007669"/>
    <property type="project" value="UniProtKB-KW"/>
</dbReference>
<geneLocation type="chloroplast" evidence="6"/>
<dbReference type="GO" id="GO:1990904">
    <property type="term" value="C:ribonucleoprotein complex"/>
    <property type="evidence" value="ECO:0007669"/>
    <property type="project" value="UniProtKB-KW"/>
</dbReference>
<organism evidence="6">
    <name type="scientific">Tydemania expeditionis</name>
    <name type="common">Green alga</name>
    <dbReference type="NCBI Taxonomy" id="325645"/>
    <lineage>
        <taxon>Eukaryota</taxon>
        <taxon>Viridiplantae</taxon>
        <taxon>Chlorophyta</taxon>
        <taxon>core chlorophytes</taxon>
        <taxon>Ulvophyceae</taxon>
        <taxon>TCBD clade</taxon>
        <taxon>Bryopsidales</taxon>
        <taxon>Halimedineae</taxon>
        <taxon>Halimedaceae</taxon>
        <taxon>Udoteae</taxon>
        <taxon>Tydemania</taxon>
    </lineage>
</organism>
<dbReference type="AlphaFoldDB" id="A0A0D6E2V7"/>
<keyword evidence="2 4" id="KW-0689">Ribosomal protein</keyword>
<dbReference type="GO" id="GO:0005840">
    <property type="term" value="C:ribosome"/>
    <property type="evidence" value="ECO:0007669"/>
    <property type="project" value="UniProtKB-KW"/>
</dbReference>
<evidence type="ECO:0000313" key="6">
    <source>
        <dbReference type="EMBL" id="CEO91107.1"/>
    </source>
</evidence>
<dbReference type="Pfam" id="PF00453">
    <property type="entry name" value="Ribosomal_L20"/>
    <property type="match status" value="1"/>
</dbReference>
<dbReference type="EMBL" id="LN810505">
    <property type="protein sequence ID" value="CEO91107.1"/>
    <property type="molecule type" value="Genomic_DNA"/>
</dbReference>
<dbReference type="NCBIfam" id="TIGR01032">
    <property type="entry name" value="rplT_bact"/>
    <property type="match status" value="1"/>
</dbReference>